<protein>
    <submittedName>
        <fullName evidence="1">Uncharacterized protein</fullName>
    </submittedName>
</protein>
<keyword evidence="2" id="KW-1185">Reference proteome</keyword>
<organism evidence="1 2">
    <name type="scientific">Cohnella suwonensis</name>
    <dbReference type="NCBI Taxonomy" id="696072"/>
    <lineage>
        <taxon>Bacteria</taxon>
        <taxon>Bacillati</taxon>
        <taxon>Bacillota</taxon>
        <taxon>Bacilli</taxon>
        <taxon>Bacillales</taxon>
        <taxon>Paenibacillaceae</taxon>
        <taxon>Cohnella</taxon>
    </lineage>
</organism>
<evidence type="ECO:0000313" key="1">
    <source>
        <dbReference type="EMBL" id="MFC5467725.1"/>
    </source>
</evidence>
<sequence length="178" mass="19200">MNKIRILPIAITAALTAAVLFGGWFGYRHYGVEQPLDRVANAIAGVENATVEMGAGSVKIDVKLAPDANIAEVYRKIKQEGSGEIGSKQFELTADASSNERLEKAWSYALFDVAEAMETRKYSGIRDAMDGLSAHFPGVTATTDMDEDNVYISLRDGNAAKFVVLPREPATLGAWSNA</sequence>
<gene>
    <name evidence="1" type="ORF">ACFPPD_03275</name>
</gene>
<dbReference type="EMBL" id="JBHSMH010000005">
    <property type="protein sequence ID" value="MFC5467725.1"/>
    <property type="molecule type" value="Genomic_DNA"/>
</dbReference>
<comment type="caution">
    <text evidence="1">The sequence shown here is derived from an EMBL/GenBank/DDBJ whole genome shotgun (WGS) entry which is preliminary data.</text>
</comment>
<reference evidence="2" key="1">
    <citation type="journal article" date="2019" name="Int. J. Syst. Evol. Microbiol.">
        <title>The Global Catalogue of Microorganisms (GCM) 10K type strain sequencing project: providing services to taxonomists for standard genome sequencing and annotation.</title>
        <authorList>
            <consortium name="The Broad Institute Genomics Platform"/>
            <consortium name="The Broad Institute Genome Sequencing Center for Infectious Disease"/>
            <person name="Wu L."/>
            <person name="Ma J."/>
        </authorList>
    </citation>
    <scope>NUCLEOTIDE SEQUENCE [LARGE SCALE GENOMIC DNA]</scope>
    <source>
        <strain evidence="2">CCUG 57113</strain>
    </source>
</reference>
<name>A0ABW0LR17_9BACL</name>
<evidence type="ECO:0000313" key="2">
    <source>
        <dbReference type="Proteomes" id="UP001596105"/>
    </source>
</evidence>
<accession>A0ABW0LR17</accession>
<dbReference type="RefSeq" id="WP_209743082.1">
    <property type="nucleotide sequence ID" value="NZ_JBHSMH010000005.1"/>
</dbReference>
<dbReference type="Proteomes" id="UP001596105">
    <property type="component" value="Unassembled WGS sequence"/>
</dbReference>
<proteinExistence type="predicted"/>